<keyword evidence="1" id="KW-0862">Zinc</keyword>
<comment type="caution">
    <text evidence="3">The sequence shown here is derived from an EMBL/GenBank/DDBJ whole genome shotgun (WGS) entry which is preliminary data.</text>
</comment>
<dbReference type="SMART" id="SM00343">
    <property type="entry name" value="ZnF_C2HC"/>
    <property type="match status" value="1"/>
</dbReference>
<name>A0ABQ5FJF6_9ASTR</name>
<accession>A0ABQ5FJF6</accession>
<dbReference type="InterPro" id="IPR036875">
    <property type="entry name" value="Znf_CCHC_sf"/>
</dbReference>
<keyword evidence="1" id="KW-0863">Zinc-finger</keyword>
<protein>
    <submittedName>
        <fullName evidence="3">Ribonuclease H-like domain-containing protein</fullName>
    </submittedName>
</protein>
<reference evidence="3" key="1">
    <citation type="journal article" date="2022" name="Int. J. Mol. Sci.">
        <title>Draft Genome of Tanacetum Coccineum: Genomic Comparison of Closely Related Tanacetum-Family Plants.</title>
        <authorList>
            <person name="Yamashiro T."/>
            <person name="Shiraishi A."/>
            <person name="Nakayama K."/>
            <person name="Satake H."/>
        </authorList>
    </citation>
    <scope>NUCLEOTIDE SEQUENCE</scope>
</reference>
<evidence type="ECO:0000259" key="2">
    <source>
        <dbReference type="PROSITE" id="PS50158"/>
    </source>
</evidence>
<dbReference type="Proteomes" id="UP001151760">
    <property type="component" value="Unassembled WGS sequence"/>
</dbReference>
<dbReference type="Pfam" id="PF00098">
    <property type="entry name" value="zf-CCHC"/>
    <property type="match status" value="1"/>
</dbReference>
<evidence type="ECO:0000256" key="1">
    <source>
        <dbReference type="PROSITE-ProRule" id="PRU00047"/>
    </source>
</evidence>
<dbReference type="InterPro" id="IPR001878">
    <property type="entry name" value="Znf_CCHC"/>
</dbReference>
<keyword evidence="1" id="KW-0479">Metal-binding</keyword>
<proteinExistence type="predicted"/>
<reference evidence="3" key="2">
    <citation type="submission" date="2022-01" db="EMBL/GenBank/DDBJ databases">
        <authorList>
            <person name="Yamashiro T."/>
            <person name="Shiraishi A."/>
            <person name="Satake H."/>
            <person name="Nakayama K."/>
        </authorList>
    </citation>
    <scope>NUCLEOTIDE SEQUENCE</scope>
</reference>
<evidence type="ECO:0000313" key="3">
    <source>
        <dbReference type="EMBL" id="GJT63406.1"/>
    </source>
</evidence>
<gene>
    <name evidence="3" type="ORF">Tco_1006939</name>
</gene>
<dbReference type="SUPFAM" id="SSF57756">
    <property type="entry name" value="Retrovirus zinc finger-like domains"/>
    <property type="match status" value="1"/>
</dbReference>
<dbReference type="Gene3D" id="4.10.60.10">
    <property type="entry name" value="Zinc finger, CCHC-type"/>
    <property type="match status" value="1"/>
</dbReference>
<organism evidence="3 4">
    <name type="scientific">Tanacetum coccineum</name>
    <dbReference type="NCBI Taxonomy" id="301880"/>
    <lineage>
        <taxon>Eukaryota</taxon>
        <taxon>Viridiplantae</taxon>
        <taxon>Streptophyta</taxon>
        <taxon>Embryophyta</taxon>
        <taxon>Tracheophyta</taxon>
        <taxon>Spermatophyta</taxon>
        <taxon>Magnoliopsida</taxon>
        <taxon>eudicotyledons</taxon>
        <taxon>Gunneridae</taxon>
        <taxon>Pentapetalae</taxon>
        <taxon>asterids</taxon>
        <taxon>campanulids</taxon>
        <taxon>Asterales</taxon>
        <taxon>Asteraceae</taxon>
        <taxon>Asteroideae</taxon>
        <taxon>Anthemideae</taxon>
        <taxon>Anthemidinae</taxon>
        <taxon>Tanacetum</taxon>
    </lineage>
</organism>
<evidence type="ECO:0000313" key="4">
    <source>
        <dbReference type="Proteomes" id="UP001151760"/>
    </source>
</evidence>
<dbReference type="PROSITE" id="PS50158">
    <property type="entry name" value="ZF_CCHC"/>
    <property type="match status" value="1"/>
</dbReference>
<dbReference type="EMBL" id="BQNB010017458">
    <property type="protein sequence ID" value="GJT63406.1"/>
    <property type="molecule type" value="Genomic_DNA"/>
</dbReference>
<sequence length="398" mass="45387">MWKLRIEQYFQVQDYALWDIIENENSFKPAAQTTTNADGSSTTLIPGPITADEKTQKKNDVKARSMLLMALPNEHLLTFNQYKDTKTLFPAIQTRFGSNDATKKTQKTLLKQISLPSEWNTHVVVWRNKPDLDTMSFDDLYNNFKIVEQEVKRTASSSSSSNSQNVAFVSSSSTGYDKSKVECFNCHKLGHFARECKGYRNQDNKSRNQDSSRRTINVEEISSKAMLAIDGAGFDWSFMADEEVLTDMAFMAFSNSKVHNDKNCLKTCLKSFETLKTQLDDLRTEFNKSEFNLATYKRGLASIEEQLVFYKKNEVLFYEQLVVLKRDISYKDSEISVLKNKLIRSQIPDKSRKGLGFVSYNDVPPSPTGLFSPPNLDFSNSGIEIIPSILSLKDWTKT</sequence>
<keyword evidence="4" id="KW-1185">Reference proteome</keyword>
<feature type="domain" description="CCHC-type" evidence="2">
    <location>
        <begin position="183"/>
        <end position="197"/>
    </location>
</feature>